<keyword evidence="4" id="KW-1185">Reference proteome</keyword>
<dbReference type="InterPro" id="IPR021102">
    <property type="entry name" value="PNGase_A"/>
</dbReference>
<dbReference type="InterPro" id="IPR056948">
    <property type="entry name" value="PNGaseA_N"/>
</dbReference>
<name>A0A165IGF8_EXIGL</name>
<evidence type="ECO:0000256" key="1">
    <source>
        <dbReference type="SAM" id="SignalP"/>
    </source>
</evidence>
<dbReference type="EMBL" id="KV425991">
    <property type="protein sequence ID" value="KZV93370.1"/>
    <property type="molecule type" value="Genomic_DNA"/>
</dbReference>
<evidence type="ECO:0000313" key="4">
    <source>
        <dbReference type="Proteomes" id="UP000077266"/>
    </source>
</evidence>
<organism evidence="3 4">
    <name type="scientific">Exidia glandulosa HHB12029</name>
    <dbReference type="NCBI Taxonomy" id="1314781"/>
    <lineage>
        <taxon>Eukaryota</taxon>
        <taxon>Fungi</taxon>
        <taxon>Dikarya</taxon>
        <taxon>Basidiomycota</taxon>
        <taxon>Agaricomycotina</taxon>
        <taxon>Agaricomycetes</taxon>
        <taxon>Auriculariales</taxon>
        <taxon>Exidiaceae</taxon>
        <taxon>Exidia</taxon>
    </lineage>
</organism>
<feature type="domain" description="Peptide N-acetyl-beta-D-glucosaminyl asparaginase amidase A N-terminal" evidence="2">
    <location>
        <begin position="31"/>
        <end position="353"/>
    </location>
</feature>
<evidence type="ECO:0000259" key="2">
    <source>
        <dbReference type="Pfam" id="PF12222"/>
    </source>
</evidence>
<gene>
    <name evidence="3" type="ORF">EXIGLDRAFT_613065</name>
</gene>
<dbReference type="OrthoDB" id="1612078at2759"/>
<dbReference type="Pfam" id="PF25156">
    <property type="entry name" value="PNGase_A_C"/>
    <property type="match status" value="1"/>
</dbReference>
<dbReference type="AlphaFoldDB" id="A0A165IGF8"/>
<protein>
    <recommendedName>
        <fullName evidence="2">Peptide N-acetyl-beta-D-glucosaminyl asparaginase amidase A N-terminal domain-containing protein</fullName>
    </recommendedName>
</protein>
<accession>A0A165IGF8</accession>
<feature type="signal peptide" evidence="1">
    <location>
        <begin position="1"/>
        <end position="18"/>
    </location>
</feature>
<dbReference type="Pfam" id="PF12222">
    <property type="entry name" value="PNGaseA"/>
    <property type="match status" value="1"/>
</dbReference>
<reference evidence="3 4" key="1">
    <citation type="journal article" date="2016" name="Mol. Biol. Evol.">
        <title>Comparative Genomics of Early-Diverging Mushroom-Forming Fungi Provides Insights into the Origins of Lignocellulose Decay Capabilities.</title>
        <authorList>
            <person name="Nagy L.G."/>
            <person name="Riley R."/>
            <person name="Tritt A."/>
            <person name="Adam C."/>
            <person name="Daum C."/>
            <person name="Floudas D."/>
            <person name="Sun H."/>
            <person name="Yadav J.S."/>
            <person name="Pangilinan J."/>
            <person name="Larsson K.H."/>
            <person name="Matsuura K."/>
            <person name="Barry K."/>
            <person name="Labutti K."/>
            <person name="Kuo R."/>
            <person name="Ohm R.A."/>
            <person name="Bhattacharya S.S."/>
            <person name="Shirouzu T."/>
            <person name="Yoshinaga Y."/>
            <person name="Martin F.M."/>
            <person name="Grigoriev I.V."/>
            <person name="Hibbett D.S."/>
        </authorList>
    </citation>
    <scope>NUCLEOTIDE SEQUENCE [LARGE SCALE GENOMIC DNA]</scope>
    <source>
        <strain evidence="3 4">HHB12029</strain>
    </source>
</reference>
<dbReference type="Proteomes" id="UP000077266">
    <property type="component" value="Unassembled WGS sequence"/>
</dbReference>
<evidence type="ECO:0000313" key="3">
    <source>
        <dbReference type="EMBL" id="KZV93370.1"/>
    </source>
</evidence>
<keyword evidence="1" id="KW-0732">Signal</keyword>
<sequence length="580" mass="62036">MIASPTAFILGLVLGASAQPLVDFQVSQPPVVPTGARTCDVQILQHNFDSFGNPAVIQYTPPTACGTPGSWAAVTLNYTGTSNGTQFDRLSAISFHNVEIWRTSTPEPTTAGIIWTACRQDVTKFIPLFAQPGTLILDLDNIVDPNQGLTGEYLITLTATFFASDRAHPAAKTADVIIPLSNLSPTRQNYVSVPPALNVTVDFPRNAVKAFVEIQASGNGNEEFWYFNTANEFLGDLPDGASFPNGPLREVRLLVDGQVAGAVLPWAIFFTGAIDPLVPIVSYPALDLVTYSIDLTPFIPVLTDGKDHIVSIDVISAEDDHAIDQNWFVSGNIQVFVDRSSKPTTGRIISYNAEPFPVTTTTGTAGDNGDVNVTVSGTRSLSVVSEIKAGSGATTLVKWSQNLSFTNTQSFLDDTLIQLVRQRSTGTSRSTHNGATVVSDVFDFPVDVDFVVAVDSTGQNVVAETVIVDHTFSRTLLPNPLVVQSTIHSHQRGNGSLFSVPGGRSGNGTNVNEFSFADVQGHTFTRQVASTNNNITSDRVGGTLAPRTPFKFVPQRPATLVPSAGLRAPGSLRRQTRFGA</sequence>
<dbReference type="InParanoid" id="A0A165IGF8"/>
<dbReference type="PANTHER" id="PTHR31104">
    <property type="entry name" value="PEPTIDE-N4-(N-ACETYL-BETA-GLUCOSAMINYL)ASPARAGINE AMIDASE A PROTEIN"/>
    <property type="match status" value="1"/>
</dbReference>
<feature type="chain" id="PRO_5007859263" description="Peptide N-acetyl-beta-D-glucosaminyl asparaginase amidase A N-terminal domain-containing protein" evidence="1">
    <location>
        <begin position="19"/>
        <end position="580"/>
    </location>
</feature>
<dbReference type="STRING" id="1314781.A0A165IGF8"/>
<proteinExistence type="predicted"/>